<keyword evidence="1" id="KW-0732">Signal</keyword>
<keyword evidence="3" id="KW-1185">Reference proteome</keyword>
<feature type="chain" id="PRO_5010158315" evidence="1">
    <location>
        <begin position="20"/>
        <end position="126"/>
    </location>
</feature>
<dbReference type="OrthoDB" id="1007480at2"/>
<name>A0A1H4FD55_9BACT</name>
<proteinExistence type="predicted"/>
<dbReference type="RefSeq" id="WP_010265960.1">
    <property type="nucleotide sequence ID" value="NZ_CAEG01000017.1"/>
</dbReference>
<dbReference type="AlphaFoldDB" id="A0A1H4FD55"/>
<gene>
    <name evidence="2" type="ORF">SAMN05444145_1107</name>
</gene>
<evidence type="ECO:0000313" key="3">
    <source>
        <dbReference type="Proteomes" id="UP000183253"/>
    </source>
</evidence>
<dbReference type="Proteomes" id="UP000183253">
    <property type="component" value="Unassembled WGS sequence"/>
</dbReference>
<protein>
    <submittedName>
        <fullName evidence="2">Uncharacterized protein</fullName>
    </submittedName>
</protein>
<dbReference type="EMBL" id="FNRI01000010">
    <property type="protein sequence ID" value="SEA95279.1"/>
    <property type="molecule type" value="Genomic_DNA"/>
</dbReference>
<feature type="signal peptide" evidence="1">
    <location>
        <begin position="1"/>
        <end position="19"/>
    </location>
</feature>
<organism evidence="2 3">
    <name type="scientific">Alistipes timonensis JC136</name>
    <dbReference type="NCBI Taxonomy" id="1033731"/>
    <lineage>
        <taxon>Bacteria</taxon>
        <taxon>Pseudomonadati</taxon>
        <taxon>Bacteroidota</taxon>
        <taxon>Bacteroidia</taxon>
        <taxon>Bacteroidales</taxon>
        <taxon>Rikenellaceae</taxon>
        <taxon>Alistipes</taxon>
    </lineage>
</organism>
<evidence type="ECO:0000313" key="2">
    <source>
        <dbReference type="EMBL" id="SEA95279.1"/>
    </source>
</evidence>
<dbReference type="STRING" id="1033731.SAMN05444145_1107"/>
<evidence type="ECO:0000256" key="1">
    <source>
        <dbReference type="SAM" id="SignalP"/>
    </source>
</evidence>
<accession>A0A1H4FD55</accession>
<sequence length="126" mass="14136">MKTPVFILLFLLLSSLSSAKDAGAEDRMPADVGRISECYSVSSLYAGYFATETVQPSIPSPMRALRKQLENHRRVTVDVRDSYFGRHFSRVQDCCTQYVVSLLLQGERTALPSHCADYLRFGVLVI</sequence>
<reference evidence="2 3" key="1">
    <citation type="submission" date="2016-10" db="EMBL/GenBank/DDBJ databases">
        <authorList>
            <person name="de Groot N.N."/>
        </authorList>
    </citation>
    <scope>NUCLEOTIDE SEQUENCE [LARGE SCALE GENOMIC DNA]</scope>
    <source>
        <strain evidence="2 3">DSM 25383</strain>
    </source>
</reference>